<keyword evidence="5" id="KW-0560">Oxidoreductase</keyword>
<evidence type="ECO:0000256" key="11">
    <source>
        <dbReference type="ARBA" id="ARBA00047859"/>
    </source>
</evidence>
<organism evidence="16 17">
    <name type="scientific">Pseudomonas typographi</name>
    <dbReference type="NCBI Taxonomy" id="2715964"/>
    <lineage>
        <taxon>Bacteria</taxon>
        <taxon>Pseudomonadati</taxon>
        <taxon>Pseudomonadota</taxon>
        <taxon>Gammaproteobacteria</taxon>
        <taxon>Pseudomonadales</taxon>
        <taxon>Pseudomonadaceae</taxon>
        <taxon>Pseudomonas</taxon>
    </lineage>
</organism>
<dbReference type="RefSeq" id="WP_190418138.1">
    <property type="nucleotide sequence ID" value="NZ_JAAOCA010000005.1"/>
</dbReference>
<dbReference type="PANTHER" id="PTHR43884:SF12">
    <property type="entry name" value="ISOVALERYL-COA DEHYDROGENASE, MITOCHONDRIAL-RELATED"/>
    <property type="match status" value="1"/>
</dbReference>
<evidence type="ECO:0000256" key="9">
    <source>
        <dbReference type="ARBA" id="ARBA00034328"/>
    </source>
</evidence>
<feature type="domain" description="Acyl-CoA oxidase/dehydrogenase middle" evidence="14">
    <location>
        <begin position="127"/>
        <end position="216"/>
    </location>
</feature>
<dbReference type="InterPro" id="IPR046373">
    <property type="entry name" value="Acyl-CoA_Oxase/DH_mid-dom_sf"/>
</dbReference>
<dbReference type="SUPFAM" id="SSF56645">
    <property type="entry name" value="Acyl-CoA dehydrogenase NM domain-like"/>
    <property type="match status" value="1"/>
</dbReference>
<dbReference type="InterPro" id="IPR009100">
    <property type="entry name" value="AcylCoA_DH/oxidase_NM_dom_sf"/>
</dbReference>
<dbReference type="Pfam" id="PF08028">
    <property type="entry name" value="Acyl-CoA_dh_2"/>
    <property type="match status" value="1"/>
</dbReference>
<dbReference type="PANTHER" id="PTHR43884">
    <property type="entry name" value="ACYL-COA DEHYDROGENASE"/>
    <property type="match status" value="1"/>
</dbReference>
<comment type="pathway">
    <text evidence="7">Sulfur metabolism; dibenzothiophene degradation.</text>
</comment>
<dbReference type="SUPFAM" id="SSF47203">
    <property type="entry name" value="Acyl-CoA dehydrogenase C-terminal domain-like"/>
    <property type="match status" value="1"/>
</dbReference>
<evidence type="ECO:0000256" key="12">
    <source>
        <dbReference type="ARBA" id="ARBA00048445"/>
    </source>
</evidence>
<keyword evidence="6" id="KW-0503">Monooxygenase</keyword>
<keyword evidence="3" id="KW-0288">FMN</keyword>
<evidence type="ECO:0000256" key="1">
    <source>
        <dbReference type="ARBA" id="ARBA00004496"/>
    </source>
</evidence>
<comment type="catalytic activity">
    <reaction evidence="13">
        <text>dibenzothiophene + 2 FMNH2 + 2 O2 = dibenzothiophene 5,5-dioxide + 2 FMN + 2 H2O + 2 H(+)</text>
        <dbReference type="Rhea" id="RHEA:49072"/>
        <dbReference type="ChEBI" id="CHEBI:15377"/>
        <dbReference type="ChEBI" id="CHEBI:15378"/>
        <dbReference type="ChEBI" id="CHEBI:15379"/>
        <dbReference type="ChEBI" id="CHEBI:23681"/>
        <dbReference type="ChEBI" id="CHEBI:57618"/>
        <dbReference type="ChEBI" id="CHEBI:58210"/>
        <dbReference type="ChEBI" id="CHEBI:90356"/>
        <dbReference type="EC" id="1.14.14.21"/>
    </reaction>
</comment>
<evidence type="ECO:0000256" key="10">
    <source>
        <dbReference type="ARBA" id="ARBA00034345"/>
    </source>
</evidence>
<evidence type="ECO:0000256" key="8">
    <source>
        <dbReference type="ARBA" id="ARBA00034317"/>
    </source>
</evidence>
<name>A0ABR7YY72_9PSED</name>
<evidence type="ECO:0000256" key="2">
    <source>
        <dbReference type="ARBA" id="ARBA00022630"/>
    </source>
</evidence>
<keyword evidence="2" id="KW-0285">Flavoprotein</keyword>
<dbReference type="CDD" id="cd01163">
    <property type="entry name" value="DszC"/>
    <property type="match status" value="1"/>
</dbReference>
<keyword evidence="17" id="KW-1185">Reference proteome</keyword>
<gene>
    <name evidence="16" type="ORF">HAQ05_05275</name>
</gene>
<sequence>MLTIDLSLLTNSAESVELIEYFNPTFTRIAEGAIQREQNRELAFAEVGWLREVGFGALRVPRKYGGFGVTLPQLFELLTLLAEADSNLAQIFRPHFGFVEELLNVPNPTLCEHWFSKVVAGDLIGAAMSEPASANPSQKTAFLTSEKDHWLLNGEKFYSTGSLYSDWISVTVLSPDGGEIIAALVSATDPNVVRVDDWDGFGQRLTASGTTRFENVHIKPQQIYNRYLVTDFPPKESYLISFYQTVHLATLSGIGRAVLRDGLAFVQQRNRTYGTPGISRPRLDPLVQRVVGRLASLSFGAQSLVTIIVGTLEHTYQARIAGNADEALYSATDVQVFKAQQIIIGQVLEATTLVFEVGGSSAVSGSRQLDRHWRNARTVAAHNPAILRERALGDFYLNGVRPRESYAKKSDETTRDKQP</sequence>
<dbReference type="EC" id="1.14.14.21" evidence="9"/>
<evidence type="ECO:0000256" key="5">
    <source>
        <dbReference type="ARBA" id="ARBA00023002"/>
    </source>
</evidence>
<evidence type="ECO:0000313" key="16">
    <source>
        <dbReference type="EMBL" id="MBD1598122.1"/>
    </source>
</evidence>
<comment type="similarity">
    <text evidence="8">Belongs to the DszC flavin monooxygenase family.</text>
</comment>
<evidence type="ECO:0000256" key="13">
    <source>
        <dbReference type="ARBA" id="ARBA00049456"/>
    </source>
</evidence>
<dbReference type="InterPro" id="IPR037069">
    <property type="entry name" value="AcylCoA_DH/ox_N_sf"/>
</dbReference>
<evidence type="ECO:0000259" key="14">
    <source>
        <dbReference type="Pfam" id="PF02770"/>
    </source>
</evidence>
<dbReference type="Gene3D" id="1.10.540.10">
    <property type="entry name" value="Acyl-CoA dehydrogenase/oxidase, N-terminal domain"/>
    <property type="match status" value="1"/>
</dbReference>
<keyword evidence="4" id="KW-0547">Nucleotide-binding</keyword>
<comment type="catalytic activity">
    <reaction evidence="12">
        <text>dibenzothiophene 5-oxide + FMNH2 + O2 = dibenzothiophene 5,5-dioxide + FMN + H2O + H(+)</text>
        <dbReference type="Rhea" id="RHEA:49080"/>
        <dbReference type="ChEBI" id="CHEBI:15377"/>
        <dbReference type="ChEBI" id="CHEBI:15378"/>
        <dbReference type="ChEBI" id="CHEBI:15379"/>
        <dbReference type="ChEBI" id="CHEBI:23683"/>
        <dbReference type="ChEBI" id="CHEBI:57618"/>
        <dbReference type="ChEBI" id="CHEBI:58210"/>
        <dbReference type="ChEBI" id="CHEBI:90356"/>
    </reaction>
</comment>
<dbReference type="Gene3D" id="2.40.110.10">
    <property type="entry name" value="Butyryl-CoA Dehydrogenase, subunit A, domain 2"/>
    <property type="match status" value="1"/>
</dbReference>
<evidence type="ECO:0000256" key="4">
    <source>
        <dbReference type="ARBA" id="ARBA00022741"/>
    </source>
</evidence>
<dbReference type="EMBL" id="JAAOCA010000005">
    <property type="protein sequence ID" value="MBD1598122.1"/>
    <property type="molecule type" value="Genomic_DNA"/>
</dbReference>
<comment type="caution">
    <text evidence="16">The sequence shown here is derived from an EMBL/GenBank/DDBJ whole genome shotgun (WGS) entry which is preliminary data.</text>
</comment>
<feature type="domain" description="Acyl-CoA dehydrogenase C-terminal" evidence="15">
    <location>
        <begin position="251"/>
        <end position="383"/>
    </location>
</feature>
<evidence type="ECO:0000256" key="7">
    <source>
        <dbReference type="ARBA" id="ARBA00034307"/>
    </source>
</evidence>
<reference evidence="16 17" key="1">
    <citation type="journal article" date="2020" name="Insects">
        <title>Bacteria Belonging to Pseudomonas typographi sp. nov. from the Bark Beetle Ips typographus Have Genomic Potential to Aid in the Host Ecology.</title>
        <authorList>
            <person name="Peral-Aranega E."/>
            <person name="Saati-Santamaria Z."/>
            <person name="Kolarik M."/>
            <person name="Rivas R."/>
            <person name="Garcia-Fraile P."/>
        </authorList>
    </citation>
    <scope>NUCLEOTIDE SEQUENCE [LARGE SCALE GENOMIC DNA]</scope>
    <source>
        <strain evidence="16 17">CA3A</strain>
    </source>
</reference>
<dbReference type="PIRSF" id="PIRSF016578">
    <property type="entry name" value="HsaA"/>
    <property type="match status" value="1"/>
</dbReference>
<evidence type="ECO:0000256" key="6">
    <source>
        <dbReference type="ARBA" id="ARBA00023033"/>
    </source>
</evidence>
<comment type="catalytic activity">
    <reaction evidence="11">
        <text>dibenzothiophene + FMNH2 + O2 = dibenzothiophene 5-oxide + FMN + H2O + H(+)</text>
        <dbReference type="Rhea" id="RHEA:49076"/>
        <dbReference type="ChEBI" id="CHEBI:15377"/>
        <dbReference type="ChEBI" id="CHEBI:15378"/>
        <dbReference type="ChEBI" id="CHEBI:15379"/>
        <dbReference type="ChEBI" id="CHEBI:23681"/>
        <dbReference type="ChEBI" id="CHEBI:23683"/>
        <dbReference type="ChEBI" id="CHEBI:57618"/>
        <dbReference type="ChEBI" id="CHEBI:58210"/>
    </reaction>
</comment>
<dbReference type="Pfam" id="PF02770">
    <property type="entry name" value="Acyl-CoA_dh_M"/>
    <property type="match status" value="1"/>
</dbReference>
<accession>A0ABR7YY72</accession>
<evidence type="ECO:0000313" key="17">
    <source>
        <dbReference type="Proteomes" id="UP000805841"/>
    </source>
</evidence>
<dbReference type="InterPro" id="IPR006091">
    <property type="entry name" value="Acyl-CoA_Oxase/DH_mid-dom"/>
</dbReference>
<dbReference type="InterPro" id="IPR013107">
    <property type="entry name" value="Acyl-CoA_DH_C"/>
</dbReference>
<comment type="subcellular location">
    <subcellularLocation>
        <location evidence="1">Cytoplasm</location>
    </subcellularLocation>
</comment>
<dbReference type="Gene3D" id="1.20.140.10">
    <property type="entry name" value="Butyryl-CoA Dehydrogenase, subunit A, domain 3"/>
    <property type="match status" value="1"/>
</dbReference>
<dbReference type="InterPro" id="IPR036250">
    <property type="entry name" value="AcylCo_DH-like_C"/>
</dbReference>
<evidence type="ECO:0000259" key="15">
    <source>
        <dbReference type="Pfam" id="PF08028"/>
    </source>
</evidence>
<proteinExistence type="inferred from homology"/>
<dbReference type="Proteomes" id="UP000805841">
    <property type="component" value="Unassembled WGS sequence"/>
</dbReference>
<protein>
    <recommendedName>
        <fullName evidence="10">Dibenzothiophene monooxygenase</fullName>
        <ecNumber evidence="9">1.14.14.21</ecNumber>
    </recommendedName>
</protein>
<evidence type="ECO:0000256" key="3">
    <source>
        <dbReference type="ARBA" id="ARBA00022643"/>
    </source>
</evidence>